<comment type="caution">
    <text evidence="3">The sequence shown here is derived from an EMBL/GenBank/DDBJ whole genome shotgun (WGS) entry which is preliminary data.</text>
</comment>
<gene>
    <name evidence="3" type="ORF">M5G11_08675</name>
</gene>
<reference evidence="3 4" key="1">
    <citation type="submission" date="2022-05" db="EMBL/GenBank/DDBJ databases">
        <title>Novel Pseudomonas spp. Isolated from a Rainbow Trout Aquaculture Facility.</title>
        <authorList>
            <person name="Testerman T."/>
            <person name="Graf J."/>
        </authorList>
    </citation>
    <scope>NUCLEOTIDE SEQUENCE [LARGE SCALE GENOMIC DNA]</scope>
    <source>
        <strain evidence="3 4">ID681</strain>
    </source>
</reference>
<evidence type="ECO:0000256" key="1">
    <source>
        <dbReference type="ARBA" id="ARBA00009346"/>
    </source>
</evidence>
<proteinExistence type="inferred from homology"/>
<sequence>MEKLFSEYTEAEFLALVQEIFDGAQKIEAQNIKDVLEFERVSGHRSGSDLIYFPVNDADLTPESLVDEVKTWRAENGLPGFKIA</sequence>
<dbReference type="SUPFAM" id="SSF47345">
    <property type="entry name" value="Colicin E immunity proteins"/>
    <property type="match status" value="1"/>
</dbReference>
<accession>A0ABT5NR10</accession>
<evidence type="ECO:0000256" key="2">
    <source>
        <dbReference type="ARBA" id="ARBA00023025"/>
    </source>
</evidence>
<evidence type="ECO:0000313" key="3">
    <source>
        <dbReference type="EMBL" id="MDD0990607.1"/>
    </source>
</evidence>
<dbReference type="InterPro" id="IPR000290">
    <property type="entry name" value="Colicin_pyocin"/>
</dbReference>
<dbReference type="RefSeq" id="WP_273908938.1">
    <property type="nucleotide sequence ID" value="NZ_JAMDGX010000003.1"/>
</dbReference>
<dbReference type="InterPro" id="IPR035900">
    <property type="entry name" value="Colicin_E_sf"/>
</dbReference>
<name>A0ABT5NR10_9PSED</name>
<comment type="similarity">
    <text evidence="1">Belongs to the colicins ColE2/ColE8/ColE9 and pyocins S1/S2 family.</text>
</comment>
<dbReference type="Proteomes" id="UP001148203">
    <property type="component" value="Unassembled WGS sequence"/>
</dbReference>
<keyword evidence="4" id="KW-1185">Reference proteome</keyword>
<dbReference type="PRINTS" id="PR01299">
    <property type="entry name" value="PYOCIN"/>
</dbReference>
<dbReference type="CDD" id="cd16363">
    <property type="entry name" value="Col_Im_like"/>
    <property type="match status" value="1"/>
</dbReference>
<protein>
    <submittedName>
        <fullName evidence="3">Bacteriocin immunity protein</fullName>
    </submittedName>
</protein>
<evidence type="ECO:0000313" key="4">
    <source>
        <dbReference type="Proteomes" id="UP001148203"/>
    </source>
</evidence>
<dbReference type="Gene3D" id="1.10.1200.20">
    <property type="entry name" value="Colicin E immunity protein"/>
    <property type="match status" value="1"/>
</dbReference>
<dbReference type="EMBL" id="JAMDGY010000020">
    <property type="protein sequence ID" value="MDD0990607.1"/>
    <property type="molecule type" value="Genomic_DNA"/>
</dbReference>
<dbReference type="Pfam" id="PF01320">
    <property type="entry name" value="Colicin_Pyocin"/>
    <property type="match status" value="1"/>
</dbReference>
<organism evidence="3 4">
    <name type="scientific">Pseudomonas fontis</name>
    <dbReference type="NCBI Taxonomy" id="2942633"/>
    <lineage>
        <taxon>Bacteria</taxon>
        <taxon>Pseudomonadati</taxon>
        <taxon>Pseudomonadota</taxon>
        <taxon>Gammaproteobacteria</taxon>
        <taxon>Pseudomonadales</taxon>
        <taxon>Pseudomonadaceae</taxon>
        <taxon>Pseudomonas</taxon>
    </lineage>
</organism>
<keyword evidence="2" id="KW-0079">Bacteriocin immunity</keyword>